<dbReference type="AlphaFoldDB" id="A0A386UR64"/>
<dbReference type="EMBL" id="CP031078">
    <property type="protein sequence ID" value="AYF02858.1"/>
    <property type="molecule type" value="Genomic_DNA"/>
</dbReference>
<proteinExistence type="predicted"/>
<protein>
    <submittedName>
        <fullName evidence="3">Uncharacterized protein</fullName>
    </submittedName>
</protein>
<evidence type="ECO:0000313" key="4">
    <source>
        <dbReference type="Proteomes" id="UP000272010"/>
    </source>
</evidence>
<evidence type="ECO:0000256" key="2">
    <source>
        <dbReference type="SAM" id="Phobius"/>
    </source>
</evidence>
<evidence type="ECO:0000256" key="1">
    <source>
        <dbReference type="SAM" id="MobiDB-lite"/>
    </source>
</evidence>
<reference evidence="4" key="1">
    <citation type="submission" date="2018-07" db="EMBL/GenBank/DDBJ databases">
        <title>Genome Structure of the Opportunistic Pathogen Paracoccus yeei (Alphaproteobacteria) and Identification of Putative Virulence Factors.</title>
        <authorList>
            <person name="Lasek R."/>
            <person name="Szuplewska M."/>
            <person name="Mitura M."/>
            <person name="Decewicz P."/>
            <person name="Chmielowska C."/>
            <person name="Pawlot A."/>
            <person name="Sentkowska D."/>
            <person name="Czarnecki J."/>
            <person name="Bartosik D."/>
        </authorList>
    </citation>
    <scope>NUCLEOTIDE SEQUENCE [LARGE SCALE GENOMIC DNA]</scope>
    <source>
        <strain evidence="4">CCUG 32053</strain>
    </source>
</reference>
<sequence>MRRFLKETPTEGMRSLTVGRHLVHDSWDQLRAYLSAALSPAHADLFAEPFRGSGSISWMASTPVDPLPFASLSPEQQDRTLTRLGELLGDIAQLSQERQASRSDEDRQWGALLEAIGRQPEKVNLLDRLFLAGDQPVLILWGCRDQATISTESLLRETRERGATPAVPQSEARLAETQTFVAAAVPPGRWWLPALLWLLFLGVLALIYWLLLVACAVQWPPAWQIVGSCRDSALVDQARNRALLADLQRLRTGLANSAQCRVEGGPSAAWAAPTPPAPTTAPRIQRSETDLDRARERAGGRVGDTTVTLLWNGQSDLDLEIECPDGSRLTAARARNGAMCGGHVDVDANRCIRRPGAPGTPCANYEGSPVQSPVENAYFLRAQAMPGHFTVWVRHYASAPGSSAPVPYVLQLRQGDQREMIEGTALPGAQDRVTTFQVD</sequence>
<evidence type="ECO:0000313" key="3">
    <source>
        <dbReference type="EMBL" id="AYF02858.1"/>
    </source>
</evidence>
<dbReference type="Proteomes" id="UP000272010">
    <property type="component" value="Chromosome"/>
</dbReference>
<accession>A0A386UR64</accession>
<feature type="transmembrane region" description="Helical" evidence="2">
    <location>
        <begin position="195"/>
        <end position="219"/>
    </location>
</feature>
<keyword evidence="2" id="KW-0472">Membrane</keyword>
<keyword evidence="2" id="KW-1133">Transmembrane helix</keyword>
<organism evidence="3 4">
    <name type="scientific">Paracoccus yeei</name>
    <dbReference type="NCBI Taxonomy" id="147645"/>
    <lineage>
        <taxon>Bacteria</taxon>
        <taxon>Pseudomonadati</taxon>
        <taxon>Pseudomonadota</taxon>
        <taxon>Alphaproteobacteria</taxon>
        <taxon>Rhodobacterales</taxon>
        <taxon>Paracoccaceae</taxon>
        <taxon>Paracoccus</taxon>
    </lineage>
</organism>
<feature type="region of interest" description="Disordered" evidence="1">
    <location>
        <begin position="265"/>
        <end position="298"/>
    </location>
</feature>
<feature type="compositionally biased region" description="Basic and acidic residues" evidence="1">
    <location>
        <begin position="285"/>
        <end position="298"/>
    </location>
</feature>
<name>A0A386UR64_9RHOB</name>
<gene>
    <name evidence="3" type="ORF">PY32053_03284</name>
</gene>
<keyword evidence="2" id="KW-0812">Transmembrane</keyword>